<feature type="domain" description="Mur ligase C-terminal" evidence="24">
    <location>
        <begin position="288"/>
        <end position="410"/>
    </location>
</feature>
<keyword evidence="14" id="KW-0460">Magnesium</keyword>
<dbReference type="FunFam" id="3.40.1190.10:FF:000004">
    <property type="entry name" value="Dihydrofolate synthase/folylpolyglutamate synthase"/>
    <property type="match status" value="1"/>
</dbReference>
<evidence type="ECO:0000256" key="21">
    <source>
        <dbReference type="ARBA" id="ARBA00049035"/>
    </source>
</evidence>
<dbReference type="PANTHER" id="PTHR11136:SF0">
    <property type="entry name" value="DIHYDROFOLATE SYNTHETASE-RELATED"/>
    <property type="match status" value="1"/>
</dbReference>
<evidence type="ECO:0000256" key="6">
    <source>
        <dbReference type="ARBA" id="ARBA00011245"/>
    </source>
</evidence>
<comment type="similarity">
    <text evidence="5 23">Belongs to the folylpolyglutamate synthase family.</text>
</comment>
<comment type="pathway">
    <text evidence="3">Cofactor biosynthesis; tetrahydrofolate biosynthesis; 7,8-dihydrofolate from 2-amino-4-hydroxy-6-hydroxymethyl-7,8-dihydropteridine diphosphate and 4-aminobenzoate: step 2/2.</text>
</comment>
<accession>A0A7G1QAS6</accession>
<keyword evidence="10 23" id="KW-0436">Ligase</keyword>
<keyword evidence="15" id="KW-0289">Folate biosynthesis</keyword>
<evidence type="ECO:0000256" key="20">
    <source>
        <dbReference type="ARBA" id="ARBA00047808"/>
    </source>
</evidence>
<dbReference type="InterPro" id="IPR036565">
    <property type="entry name" value="Mur-like_cat_sf"/>
</dbReference>
<comment type="catalytic activity">
    <reaction evidence="20">
        <text>10-formyltetrahydrofolyl-(gamma-L-Glu)(n) + L-glutamate + ATP = 10-formyltetrahydrofolyl-(gamma-L-Glu)(n+1) + ADP + phosphate + H(+)</text>
        <dbReference type="Rhea" id="RHEA:51904"/>
        <dbReference type="Rhea" id="RHEA-COMP:13088"/>
        <dbReference type="Rhea" id="RHEA-COMP:14300"/>
        <dbReference type="ChEBI" id="CHEBI:15378"/>
        <dbReference type="ChEBI" id="CHEBI:29985"/>
        <dbReference type="ChEBI" id="CHEBI:30616"/>
        <dbReference type="ChEBI" id="CHEBI:43474"/>
        <dbReference type="ChEBI" id="CHEBI:134413"/>
        <dbReference type="ChEBI" id="CHEBI:456216"/>
        <dbReference type="EC" id="6.3.2.17"/>
    </reaction>
</comment>
<dbReference type="Gene3D" id="3.90.190.20">
    <property type="entry name" value="Mur ligase, C-terminal domain"/>
    <property type="match status" value="1"/>
</dbReference>
<evidence type="ECO:0000256" key="18">
    <source>
        <dbReference type="ARBA" id="ARBA00032510"/>
    </source>
</evidence>
<evidence type="ECO:0000256" key="23">
    <source>
        <dbReference type="PIRNR" id="PIRNR001563"/>
    </source>
</evidence>
<evidence type="ECO:0000256" key="17">
    <source>
        <dbReference type="ARBA" id="ARBA00030592"/>
    </source>
</evidence>
<evidence type="ECO:0000256" key="19">
    <source>
        <dbReference type="ARBA" id="ARBA00047493"/>
    </source>
</evidence>
<comment type="catalytic activity">
    <reaction evidence="22">
        <text>7,8-dihydropteroate + L-glutamate + ATP = 7,8-dihydrofolate + ADP + phosphate + H(+)</text>
        <dbReference type="Rhea" id="RHEA:23584"/>
        <dbReference type="ChEBI" id="CHEBI:15378"/>
        <dbReference type="ChEBI" id="CHEBI:17839"/>
        <dbReference type="ChEBI" id="CHEBI:29985"/>
        <dbReference type="ChEBI" id="CHEBI:30616"/>
        <dbReference type="ChEBI" id="CHEBI:43474"/>
        <dbReference type="ChEBI" id="CHEBI:57451"/>
        <dbReference type="ChEBI" id="CHEBI:456216"/>
        <dbReference type="EC" id="6.3.2.12"/>
    </reaction>
</comment>
<feature type="domain" description="Mur ligase central" evidence="25">
    <location>
        <begin position="48"/>
        <end position="259"/>
    </location>
</feature>
<dbReference type="PIRSF" id="PIRSF001563">
    <property type="entry name" value="Folylpolyglu_synth"/>
    <property type="match status" value="1"/>
</dbReference>
<dbReference type="InterPro" id="IPR036615">
    <property type="entry name" value="Mur_ligase_C_dom_sf"/>
</dbReference>
<organism evidence="26 27">
    <name type="scientific">Candidatus Nitrosacidococcus tergens</name>
    <dbReference type="NCBI Taxonomy" id="553981"/>
    <lineage>
        <taxon>Bacteria</taxon>
        <taxon>Pseudomonadati</taxon>
        <taxon>Pseudomonadota</taxon>
        <taxon>Gammaproteobacteria</taxon>
        <taxon>Chromatiales</taxon>
        <taxon>Chromatiaceae</taxon>
        <taxon>Candidatus Nitrosacidococcus</taxon>
    </lineage>
</organism>
<evidence type="ECO:0000256" key="2">
    <source>
        <dbReference type="ARBA" id="ARBA00002714"/>
    </source>
</evidence>
<dbReference type="NCBIfam" id="NF008101">
    <property type="entry name" value="PRK10846.1"/>
    <property type="match status" value="1"/>
</dbReference>
<dbReference type="InterPro" id="IPR004101">
    <property type="entry name" value="Mur_ligase_C"/>
</dbReference>
<comment type="pathway">
    <text evidence="4">Cofactor biosynthesis; tetrahydrofolylpolyglutamate biosynthesis.</text>
</comment>
<dbReference type="SUPFAM" id="SSF53623">
    <property type="entry name" value="MurD-like peptide ligases, catalytic domain"/>
    <property type="match status" value="1"/>
</dbReference>
<dbReference type="Pfam" id="PF08245">
    <property type="entry name" value="Mur_ligase_M"/>
    <property type="match status" value="1"/>
</dbReference>
<evidence type="ECO:0000256" key="22">
    <source>
        <dbReference type="ARBA" id="ARBA00049161"/>
    </source>
</evidence>
<dbReference type="Pfam" id="PF02875">
    <property type="entry name" value="Mur_ligase_C"/>
    <property type="match status" value="1"/>
</dbReference>
<evidence type="ECO:0000256" key="1">
    <source>
        <dbReference type="ARBA" id="ARBA00001946"/>
    </source>
</evidence>
<sequence>MARFSQLQDWLDWQENAHWPRIDPGLVRAGSVLQKMELTQPPFLVITVSGTNGKGSTVAMLENILVIAGYKVGSYTSPHLFRYNERIKLQGIPVTDEVICDSFDRIDKARQNTSLSYFEFGTVAAIDIFHREKIDIALLEVGLGGRLDAVNAIDPDIGIVTTVDLDHIHILGNTREEIGLEKAGIFRPNQFAICGDFDPPQSLIKRAKELNTSFYQAGEDYHYYITQQDWSWESKHMQYAHLPHPNLKGIYQYQNAASVLMALEIINDRLPTSEESISKGLESIALLGRFQQVTGAVDQIFDVSHNPQGAQLLAQSLDQYPIQGRTYAVFSMLADKDIEGTVALLKNHIHTWFLGGLMEERGLAEEALFWRINSIIDPQKIRLCSTIPMAYLQAIRHARPGDRILAFGSFHTVEEAMREAGLATDRNYIDKIQDF</sequence>
<dbReference type="UniPathway" id="UPA00077">
    <property type="reaction ID" value="UER00157"/>
</dbReference>
<dbReference type="GO" id="GO:0005524">
    <property type="term" value="F:ATP binding"/>
    <property type="evidence" value="ECO:0007669"/>
    <property type="project" value="UniProtKB-KW"/>
</dbReference>
<evidence type="ECO:0000256" key="5">
    <source>
        <dbReference type="ARBA" id="ARBA00008276"/>
    </source>
</evidence>
<dbReference type="GO" id="GO:0046656">
    <property type="term" value="P:folic acid biosynthetic process"/>
    <property type="evidence" value="ECO:0007669"/>
    <property type="project" value="UniProtKB-KW"/>
</dbReference>
<keyword evidence="13 23" id="KW-0067">ATP-binding</keyword>
<dbReference type="NCBIfam" id="TIGR01499">
    <property type="entry name" value="folC"/>
    <property type="match status" value="1"/>
</dbReference>
<dbReference type="GO" id="GO:0004326">
    <property type="term" value="F:tetrahydrofolylpolyglutamate synthase activity"/>
    <property type="evidence" value="ECO:0007669"/>
    <property type="project" value="UniProtKB-EC"/>
</dbReference>
<dbReference type="InterPro" id="IPR013221">
    <property type="entry name" value="Mur_ligase_cen"/>
</dbReference>
<evidence type="ECO:0000259" key="24">
    <source>
        <dbReference type="Pfam" id="PF02875"/>
    </source>
</evidence>
<keyword evidence="11" id="KW-0479">Metal-binding</keyword>
<dbReference type="GO" id="GO:0005737">
    <property type="term" value="C:cytoplasm"/>
    <property type="evidence" value="ECO:0007669"/>
    <property type="project" value="TreeGrafter"/>
</dbReference>
<reference evidence="26 27" key="1">
    <citation type="submission" date="2020-03" db="EMBL/GenBank/DDBJ databases">
        <authorList>
            <person name="Picone N."/>
        </authorList>
    </citation>
    <scope>NUCLEOTIDE SEQUENCE [LARGE SCALE GENOMIC DNA]</scope>
    <source>
        <strain evidence="26">NSCAC1</strain>
    </source>
</reference>
<evidence type="ECO:0000256" key="10">
    <source>
        <dbReference type="ARBA" id="ARBA00022598"/>
    </source>
</evidence>
<dbReference type="EC" id="6.3.2.12" evidence="7"/>
<dbReference type="PROSITE" id="PS01011">
    <property type="entry name" value="FOLYLPOLYGLU_SYNT_1"/>
    <property type="match status" value="1"/>
</dbReference>
<dbReference type="GO" id="GO:0046654">
    <property type="term" value="P:tetrahydrofolate biosynthetic process"/>
    <property type="evidence" value="ECO:0007669"/>
    <property type="project" value="UniProtKB-UniPathway"/>
</dbReference>
<evidence type="ECO:0000256" key="16">
    <source>
        <dbReference type="ARBA" id="ARBA00030048"/>
    </source>
</evidence>
<evidence type="ECO:0000313" key="26">
    <source>
        <dbReference type="EMBL" id="CAB1276232.1"/>
    </source>
</evidence>
<dbReference type="RefSeq" id="WP_197743798.1">
    <property type="nucleotide sequence ID" value="NZ_LR778175.1"/>
</dbReference>
<dbReference type="GO" id="GO:0008841">
    <property type="term" value="F:dihydrofolate synthase activity"/>
    <property type="evidence" value="ECO:0007669"/>
    <property type="project" value="UniProtKB-EC"/>
</dbReference>
<evidence type="ECO:0000313" key="27">
    <source>
        <dbReference type="Proteomes" id="UP000516072"/>
    </source>
</evidence>
<comment type="subunit">
    <text evidence="6">Monomer.</text>
</comment>
<name>A0A7G1QAS6_9GAMM</name>
<dbReference type="AlphaFoldDB" id="A0A7G1QAS6"/>
<evidence type="ECO:0000256" key="15">
    <source>
        <dbReference type="ARBA" id="ARBA00022909"/>
    </source>
</evidence>
<comment type="cofactor">
    <cofactor evidence="1">
        <name>Mg(2+)</name>
        <dbReference type="ChEBI" id="CHEBI:18420"/>
    </cofactor>
</comment>
<dbReference type="KEGG" id="ntg:NSCAC_1065"/>
<gene>
    <name evidence="26" type="primary">folC</name>
    <name evidence="26" type="ORF">NSCAC_1065</name>
</gene>
<proteinExistence type="inferred from homology"/>
<keyword evidence="27" id="KW-1185">Reference proteome</keyword>
<dbReference type="SUPFAM" id="SSF53244">
    <property type="entry name" value="MurD-like peptide ligases, peptide-binding domain"/>
    <property type="match status" value="1"/>
</dbReference>
<keyword evidence="12 23" id="KW-0547">Nucleotide-binding</keyword>
<dbReference type="EMBL" id="LR778175">
    <property type="protein sequence ID" value="CAB1276232.1"/>
    <property type="molecule type" value="Genomic_DNA"/>
</dbReference>
<dbReference type="InterPro" id="IPR018109">
    <property type="entry name" value="Folylpolyglutamate_synth_CS"/>
</dbReference>
<comment type="function">
    <text evidence="2">Functions in two distinct reactions of the de novo folate biosynthetic pathway. Catalyzes the addition of a glutamate residue to dihydropteroate (7,8-dihydropteroate or H2Pte) to form dihydrofolate (7,8-dihydrofolate monoglutamate or H2Pte-Glu). Also catalyzes successive additions of L-glutamate to tetrahydrofolate or 10-formyltetrahydrofolate or 5,10-methylenetetrahydrofolate, leading to folylpolyglutamate derivatives.</text>
</comment>
<dbReference type="Proteomes" id="UP000516072">
    <property type="component" value="Chromosome"/>
</dbReference>
<dbReference type="InterPro" id="IPR001645">
    <property type="entry name" value="Folylpolyglutamate_synth"/>
</dbReference>
<dbReference type="EC" id="6.3.2.17" evidence="8"/>
<evidence type="ECO:0000256" key="8">
    <source>
        <dbReference type="ARBA" id="ARBA00013025"/>
    </source>
</evidence>
<evidence type="ECO:0000259" key="25">
    <source>
        <dbReference type="Pfam" id="PF08245"/>
    </source>
</evidence>
<dbReference type="Gene3D" id="3.40.1190.10">
    <property type="entry name" value="Mur-like, catalytic domain"/>
    <property type="match status" value="1"/>
</dbReference>
<evidence type="ECO:0000256" key="14">
    <source>
        <dbReference type="ARBA" id="ARBA00022842"/>
    </source>
</evidence>
<comment type="catalytic activity">
    <reaction evidence="21">
        <text>(6R)-5,10-methylenetetrahydrofolyl-(gamma-L-Glu)(n) + L-glutamate + ATP = (6R)-5,10-methylenetetrahydrofolyl-(gamma-L-Glu)(n+1) + ADP + phosphate + H(+)</text>
        <dbReference type="Rhea" id="RHEA:51912"/>
        <dbReference type="Rhea" id="RHEA-COMP:13257"/>
        <dbReference type="Rhea" id="RHEA-COMP:13258"/>
        <dbReference type="ChEBI" id="CHEBI:15378"/>
        <dbReference type="ChEBI" id="CHEBI:29985"/>
        <dbReference type="ChEBI" id="CHEBI:30616"/>
        <dbReference type="ChEBI" id="CHEBI:43474"/>
        <dbReference type="ChEBI" id="CHEBI:136572"/>
        <dbReference type="ChEBI" id="CHEBI:456216"/>
        <dbReference type="EC" id="6.3.2.17"/>
    </reaction>
</comment>
<evidence type="ECO:0000256" key="9">
    <source>
        <dbReference type="ARBA" id="ARBA00019357"/>
    </source>
</evidence>
<evidence type="ECO:0000256" key="4">
    <source>
        <dbReference type="ARBA" id="ARBA00005150"/>
    </source>
</evidence>
<evidence type="ECO:0000256" key="11">
    <source>
        <dbReference type="ARBA" id="ARBA00022723"/>
    </source>
</evidence>
<dbReference type="PANTHER" id="PTHR11136">
    <property type="entry name" value="FOLYLPOLYGLUTAMATE SYNTHASE-RELATED"/>
    <property type="match status" value="1"/>
</dbReference>
<evidence type="ECO:0000256" key="12">
    <source>
        <dbReference type="ARBA" id="ARBA00022741"/>
    </source>
</evidence>
<dbReference type="GO" id="GO:0046872">
    <property type="term" value="F:metal ion binding"/>
    <property type="evidence" value="ECO:0007669"/>
    <property type="project" value="UniProtKB-KW"/>
</dbReference>
<comment type="catalytic activity">
    <reaction evidence="19">
        <text>(6S)-5,6,7,8-tetrahydrofolyl-(gamma-L-Glu)(n) + L-glutamate + ATP = (6S)-5,6,7,8-tetrahydrofolyl-(gamma-L-Glu)(n+1) + ADP + phosphate + H(+)</text>
        <dbReference type="Rhea" id="RHEA:10580"/>
        <dbReference type="Rhea" id="RHEA-COMP:14738"/>
        <dbReference type="Rhea" id="RHEA-COMP:14740"/>
        <dbReference type="ChEBI" id="CHEBI:15378"/>
        <dbReference type="ChEBI" id="CHEBI:29985"/>
        <dbReference type="ChEBI" id="CHEBI:30616"/>
        <dbReference type="ChEBI" id="CHEBI:43474"/>
        <dbReference type="ChEBI" id="CHEBI:141005"/>
        <dbReference type="ChEBI" id="CHEBI:456216"/>
        <dbReference type="EC" id="6.3.2.17"/>
    </reaction>
</comment>
<protein>
    <recommendedName>
        <fullName evidence="9">Dihydrofolate synthase/folylpolyglutamate synthase</fullName>
        <ecNumber evidence="7">6.3.2.12</ecNumber>
        <ecNumber evidence="8">6.3.2.17</ecNumber>
    </recommendedName>
    <alternativeName>
        <fullName evidence="18">Folylpoly-gamma-glutamate synthetase-dihydrofolate synthetase</fullName>
    </alternativeName>
    <alternativeName>
        <fullName evidence="16">Folylpolyglutamate synthetase</fullName>
    </alternativeName>
    <alternativeName>
        <fullName evidence="17">Tetrahydrofolylpolyglutamate synthase</fullName>
    </alternativeName>
</protein>
<evidence type="ECO:0000256" key="13">
    <source>
        <dbReference type="ARBA" id="ARBA00022840"/>
    </source>
</evidence>
<evidence type="ECO:0000256" key="7">
    <source>
        <dbReference type="ARBA" id="ARBA00013023"/>
    </source>
</evidence>
<evidence type="ECO:0000256" key="3">
    <source>
        <dbReference type="ARBA" id="ARBA00004799"/>
    </source>
</evidence>